<keyword evidence="4" id="KW-0408">Iron</keyword>
<dbReference type="Pfam" id="PF01475">
    <property type="entry name" value="FUR"/>
    <property type="match status" value="1"/>
</dbReference>
<evidence type="ECO:0000256" key="4">
    <source>
        <dbReference type="PIRSR" id="PIRSR602481-2"/>
    </source>
</evidence>
<sequence length="172" mass="19664">MTTPTAQTDKEDPWTTFRDFLSSRGLRITNQRHAIFEAAYEYQQHFTAEELLDRAREIDSTVSRATIYRTLPILVESGLIREVDIGKDYKYYMAHHSADNFKAQVICMDDDRIYEIDAPFMEWYGKAVAAKLGLEVVSQRLQVQAKHRKDSALSQAVEDARKNALTSGANKA</sequence>
<feature type="binding site" evidence="3">
    <location>
        <position position="107"/>
    </location>
    <ligand>
        <name>Zn(2+)</name>
        <dbReference type="ChEBI" id="CHEBI:29105"/>
    </ligand>
</feature>
<evidence type="ECO:0000313" key="6">
    <source>
        <dbReference type="Proteomes" id="UP000525652"/>
    </source>
</evidence>
<keyword evidence="3" id="KW-0479">Metal-binding</keyword>
<dbReference type="EMBL" id="JACHVA010000080">
    <property type="protein sequence ID" value="MBC2601947.1"/>
    <property type="molecule type" value="Genomic_DNA"/>
</dbReference>
<dbReference type="GO" id="GO:0008270">
    <property type="term" value="F:zinc ion binding"/>
    <property type="evidence" value="ECO:0007669"/>
    <property type="project" value="TreeGrafter"/>
</dbReference>
<proteinExistence type="predicted"/>
<evidence type="ECO:0000256" key="1">
    <source>
        <dbReference type="ARBA" id="ARBA00011738"/>
    </source>
</evidence>
<dbReference type="CDD" id="cd07153">
    <property type="entry name" value="Fur_like"/>
    <property type="match status" value="1"/>
</dbReference>
<protein>
    <recommendedName>
        <fullName evidence="2">Ferric uptake regulation protein</fullName>
    </recommendedName>
</protein>
<dbReference type="GO" id="GO:0003700">
    <property type="term" value="F:DNA-binding transcription factor activity"/>
    <property type="evidence" value="ECO:0007669"/>
    <property type="project" value="InterPro"/>
</dbReference>
<keyword evidence="3" id="KW-0862">Zinc</keyword>
<evidence type="ECO:0000256" key="3">
    <source>
        <dbReference type="PIRSR" id="PIRSR602481-1"/>
    </source>
</evidence>
<dbReference type="GO" id="GO:1900376">
    <property type="term" value="P:regulation of secondary metabolite biosynthetic process"/>
    <property type="evidence" value="ECO:0007669"/>
    <property type="project" value="TreeGrafter"/>
</dbReference>
<dbReference type="InterPro" id="IPR036390">
    <property type="entry name" value="WH_DNA-bd_sf"/>
</dbReference>
<keyword evidence="6" id="KW-1185">Reference proteome</keyword>
<dbReference type="PANTHER" id="PTHR33202">
    <property type="entry name" value="ZINC UPTAKE REGULATION PROTEIN"/>
    <property type="match status" value="1"/>
</dbReference>
<dbReference type="InterPro" id="IPR036388">
    <property type="entry name" value="WH-like_DNA-bd_sf"/>
</dbReference>
<gene>
    <name evidence="5" type="ORF">H5P30_09155</name>
</gene>
<dbReference type="SUPFAM" id="SSF46785">
    <property type="entry name" value="Winged helix' DNA-binding domain"/>
    <property type="match status" value="1"/>
</dbReference>
<dbReference type="GO" id="GO:0005829">
    <property type="term" value="C:cytosol"/>
    <property type="evidence" value="ECO:0007669"/>
    <property type="project" value="TreeGrafter"/>
</dbReference>
<dbReference type="RefSeq" id="WP_185692647.1">
    <property type="nucleotide sequence ID" value="NZ_JACHVA010000080.1"/>
</dbReference>
<evidence type="ECO:0000313" key="5">
    <source>
        <dbReference type="EMBL" id="MBC2601947.1"/>
    </source>
</evidence>
<evidence type="ECO:0000256" key="2">
    <source>
        <dbReference type="ARBA" id="ARBA00020910"/>
    </source>
</evidence>
<reference evidence="5 6" key="1">
    <citation type="submission" date="2020-07" db="EMBL/GenBank/DDBJ databases">
        <authorList>
            <person name="Feng X."/>
        </authorList>
    </citation>
    <scope>NUCLEOTIDE SEQUENCE [LARGE SCALE GENOMIC DNA]</scope>
    <source>
        <strain evidence="5 6">JCM14086</strain>
    </source>
</reference>
<dbReference type="GO" id="GO:0045892">
    <property type="term" value="P:negative regulation of DNA-templated transcription"/>
    <property type="evidence" value="ECO:0007669"/>
    <property type="project" value="TreeGrafter"/>
</dbReference>
<comment type="cofactor">
    <cofactor evidence="4">
        <name>Mn(2+)</name>
        <dbReference type="ChEBI" id="CHEBI:29035"/>
    </cofactor>
    <cofactor evidence="4">
        <name>Fe(2+)</name>
        <dbReference type="ChEBI" id="CHEBI:29033"/>
    </cofactor>
    <text evidence="4">Binds 1 Mn(2+) or Fe(2+) ion per subunit.</text>
</comment>
<comment type="subunit">
    <text evidence="1">Homodimer.</text>
</comment>
<dbReference type="Proteomes" id="UP000525652">
    <property type="component" value="Unassembled WGS sequence"/>
</dbReference>
<dbReference type="InterPro" id="IPR002481">
    <property type="entry name" value="FUR"/>
</dbReference>
<dbReference type="GO" id="GO:0000976">
    <property type="term" value="F:transcription cis-regulatory region binding"/>
    <property type="evidence" value="ECO:0007669"/>
    <property type="project" value="TreeGrafter"/>
</dbReference>
<accession>A0A7X1AXU3</accession>
<dbReference type="PANTHER" id="PTHR33202:SF2">
    <property type="entry name" value="FERRIC UPTAKE REGULATION PROTEIN"/>
    <property type="match status" value="1"/>
</dbReference>
<organism evidence="5 6">
    <name type="scientific">Puniceicoccus vermicola</name>
    <dbReference type="NCBI Taxonomy" id="388746"/>
    <lineage>
        <taxon>Bacteria</taxon>
        <taxon>Pseudomonadati</taxon>
        <taxon>Verrucomicrobiota</taxon>
        <taxon>Opitutia</taxon>
        <taxon>Puniceicoccales</taxon>
        <taxon>Puniceicoccaceae</taxon>
        <taxon>Puniceicoccus</taxon>
    </lineage>
</organism>
<dbReference type="AlphaFoldDB" id="A0A7X1AXU3"/>
<comment type="caution">
    <text evidence="5">The sequence shown here is derived from an EMBL/GenBank/DDBJ whole genome shotgun (WGS) entry which is preliminary data.</text>
</comment>
<name>A0A7X1AXU3_9BACT</name>
<dbReference type="Gene3D" id="1.10.10.10">
    <property type="entry name" value="Winged helix-like DNA-binding domain superfamily/Winged helix DNA-binding domain"/>
    <property type="match status" value="1"/>
</dbReference>
<comment type="cofactor">
    <cofactor evidence="3">
        <name>Zn(2+)</name>
        <dbReference type="ChEBI" id="CHEBI:29105"/>
    </cofactor>
    <text evidence="3">Binds 1 zinc ion per subunit.</text>
</comment>
<feature type="binding site" evidence="4">
    <location>
        <position position="122"/>
    </location>
    <ligand>
        <name>Fe cation</name>
        <dbReference type="ChEBI" id="CHEBI:24875"/>
    </ligand>
</feature>